<gene>
    <name evidence="2" type="ORF">LIER_18746</name>
</gene>
<dbReference type="AlphaFoldDB" id="A0AAV3QG63"/>
<proteinExistence type="predicted"/>
<evidence type="ECO:0000313" key="3">
    <source>
        <dbReference type="Proteomes" id="UP001454036"/>
    </source>
</evidence>
<name>A0AAV3QG63_LITER</name>
<dbReference type="InterPro" id="IPR013103">
    <property type="entry name" value="RVT_2"/>
</dbReference>
<sequence length="90" mass="10195">MDVKSAFLKSVVEEEVYIEQPKGFVDNSCPHHVYRLKKALYGYCILCGDKVIALEHISIDKQLVDIFTKALDTTQFESLRSSLGLCVIDK</sequence>
<organism evidence="2 3">
    <name type="scientific">Lithospermum erythrorhizon</name>
    <name type="common">Purple gromwell</name>
    <name type="synonym">Lithospermum officinale var. erythrorhizon</name>
    <dbReference type="NCBI Taxonomy" id="34254"/>
    <lineage>
        <taxon>Eukaryota</taxon>
        <taxon>Viridiplantae</taxon>
        <taxon>Streptophyta</taxon>
        <taxon>Embryophyta</taxon>
        <taxon>Tracheophyta</taxon>
        <taxon>Spermatophyta</taxon>
        <taxon>Magnoliopsida</taxon>
        <taxon>eudicotyledons</taxon>
        <taxon>Gunneridae</taxon>
        <taxon>Pentapetalae</taxon>
        <taxon>asterids</taxon>
        <taxon>lamiids</taxon>
        <taxon>Boraginales</taxon>
        <taxon>Boraginaceae</taxon>
        <taxon>Boraginoideae</taxon>
        <taxon>Lithospermeae</taxon>
        <taxon>Lithospermum</taxon>
    </lineage>
</organism>
<feature type="domain" description="Reverse transcriptase Ty1/copia-type" evidence="1">
    <location>
        <begin position="1"/>
        <end position="43"/>
    </location>
</feature>
<keyword evidence="3" id="KW-1185">Reference proteome</keyword>
<evidence type="ECO:0000259" key="1">
    <source>
        <dbReference type="Pfam" id="PF07727"/>
    </source>
</evidence>
<protein>
    <recommendedName>
        <fullName evidence="1">Reverse transcriptase Ty1/copia-type domain-containing protein</fullName>
    </recommendedName>
</protein>
<reference evidence="2 3" key="1">
    <citation type="submission" date="2024-01" db="EMBL/GenBank/DDBJ databases">
        <title>The complete chloroplast genome sequence of Lithospermum erythrorhizon: insights into the phylogenetic relationship among Boraginaceae species and the maternal lineages of purple gromwells.</title>
        <authorList>
            <person name="Okada T."/>
            <person name="Watanabe K."/>
        </authorList>
    </citation>
    <scope>NUCLEOTIDE SEQUENCE [LARGE SCALE GENOMIC DNA]</scope>
</reference>
<accession>A0AAV3QG63</accession>
<dbReference type="Pfam" id="PF07727">
    <property type="entry name" value="RVT_2"/>
    <property type="match status" value="1"/>
</dbReference>
<evidence type="ECO:0000313" key="2">
    <source>
        <dbReference type="EMBL" id="GAA0162714.1"/>
    </source>
</evidence>
<comment type="caution">
    <text evidence="2">The sequence shown here is derived from an EMBL/GenBank/DDBJ whole genome shotgun (WGS) entry which is preliminary data.</text>
</comment>
<dbReference type="EMBL" id="BAABME010004533">
    <property type="protein sequence ID" value="GAA0162714.1"/>
    <property type="molecule type" value="Genomic_DNA"/>
</dbReference>
<dbReference type="Proteomes" id="UP001454036">
    <property type="component" value="Unassembled WGS sequence"/>
</dbReference>